<dbReference type="Gene3D" id="2.40.170.20">
    <property type="entry name" value="TonB-dependent receptor, beta-barrel domain"/>
    <property type="match status" value="1"/>
</dbReference>
<dbReference type="RefSeq" id="WP_111477484.1">
    <property type="nucleotide sequence ID" value="NZ_QHKM01000001.1"/>
</dbReference>
<keyword evidence="9" id="KW-1185">Reference proteome</keyword>
<dbReference type="OrthoDB" id="905812at2"/>
<dbReference type="Pfam" id="PF13620">
    <property type="entry name" value="CarboxypepD_reg"/>
    <property type="match status" value="1"/>
</dbReference>
<reference evidence="9" key="1">
    <citation type="submission" date="2018-05" db="EMBL/GenBank/DDBJ databases">
        <authorList>
            <person name="Nie L."/>
        </authorList>
    </citation>
    <scope>NUCLEOTIDE SEQUENCE [LARGE SCALE GENOMIC DNA]</scope>
    <source>
        <strain evidence="9">NL</strain>
    </source>
</reference>
<sequence>MKTSYSSSRATLLLLSGLGLAQVSYAQSAATVSGAVRSSAGAVIDYATVTLHRAQDSTVVKTEFSDDKGLFAFEQAPAGQYLVSASQVGFERQWSRPFGVSGEKVSVPALLLAASAATQLKEVQVTGTRPQFERLADRTVVNVENSPLSAGNTSLDVLRRSPGVTVDGSDNLALRGRQGLLVLIDGKRQPMTGTELADYLRNLPADQVKNIELITNPPAKYDAQGGAGIIAINLKKDQKLGTNGSANLSYGYGRYGKFTSGLSLNHRRKNLNVFGTYTFADRRNWNALTINRDFFVNQDGVRMLTGRSFLDNEGVGHGRSHNWKAGLDYYLSERTVLGVVANGLALQTDSRGSNDVVSYAPNGNVTERYQSVNLRDGDLPNYSLNANFRHTFQDSLGQHELSADADYARYDSRRGQQLDTRYTLPAETLDRLTSDQRNDLTIQSVKADYTRPLSKTSRLEAGSKVSWVLSDNDLLFKVPVRPGAVDELVRDPSRSNRFRYDENILAGYVSVSQTLPQWTLQAGLRGEQTNAIGRPEADSGRFDRHYFQLFPSAAVKHTFSDKNETSLSLSRRIDRPSYGQLNPFRSYINPTTYGAGNQDLRPQTSYNLELTHTFRQKYSVGLSYAVTNNPIVGTVQPAPEGGRTVVSTTENLDRQFNYALTLTAPVEITKWWSVYNNAVLYYSRFQGKLAGTTLNAGRPAYNLSSNSTFVLGHDWKADLNANYDSPNRYAYFVGRGQGQVSFGVQKGLWHNRATVKLNATDIFFTNKTRSTVAFDNYGERFFQRFESRVVTLSLNYRFGNDKVAPSKRRGGGAEDEKRRAGGN</sequence>
<evidence type="ECO:0000313" key="9">
    <source>
        <dbReference type="Proteomes" id="UP000248553"/>
    </source>
</evidence>
<keyword evidence="8" id="KW-0675">Receptor</keyword>
<feature type="domain" description="Outer membrane protein beta-barrel" evidence="7">
    <location>
        <begin position="398"/>
        <end position="796"/>
    </location>
</feature>
<gene>
    <name evidence="8" type="ORF">DLM85_03115</name>
</gene>
<proteinExistence type="predicted"/>
<feature type="chain" id="PRO_5016420578" evidence="5">
    <location>
        <begin position="22"/>
        <end position="823"/>
    </location>
</feature>
<dbReference type="Proteomes" id="UP000248553">
    <property type="component" value="Unassembled WGS sequence"/>
</dbReference>
<feature type="compositionally biased region" description="Basic and acidic residues" evidence="4">
    <location>
        <begin position="811"/>
        <end position="823"/>
    </location>
</feature>
<keyword evidence="2" id="KW-0472">Membrane</keyword>
<dbReference type="EMBL" id="QHKM01000001">
    <property type="protein sequence ID" value="RAK70734.1"/>
    <property type="molecule type" value="Genomic_DNA"/>
</dbReference>
<dbReference type="SUPFAM" id="SSF56935">
    <property type="entry name" value="Porins"/>
    <property type="match status" value="1"/>
</dbReference>
<dbReference type="GO" id="GO:0009279">
    <property type="term" value="C:cell outer membrane"/>
    <property type="evidence" value="ECO:0007669"/>
    <property type="project" value="UniProtKB-SubCell"/>
</dbReference>
<organism evidence="8 9">
    <name type="scientific">Hymenobacter edaphi</name>
    <dbReference type="NCBI Taxonomy" id="2211146"/>
    <lineage>
        <taxon>Bacteria</taxon>
        <taxon>Pseudomonadati</taxon>
        <taxon>Bacteroidota</taxon>
        <taxon>Cytophagia</taxon>
        <taxon>Cytophagales</taxon>
        <taxon>Hymenobacteraceae</taxon>
        <taxon>Hymenobacter</taxon>
    </lineage>
</organism>
<evidence type="ECO:0000256" key="4">
    <source>
        <dbReference type="SAM" id="MobiDB-lite"/>
    </source>
</evidence>
<evidence type="ECO:0000256" key="3">
    <source>
        <dbReference type="ARBA" id="ARBA00023237"/>
    </source>
</evidence>
<dbReference type="InterPro" id="IPR012910">
    <property type="entry name" value="Plug_dom"/>
</dbReference>
<dbReference type="InterPro" id="IPR036942">
    <property type="entry name" value="Beta-barrel_TonB_sf"/>
</dbReference>
<accession>A0A328BY42</accession>
<dbReference type="InterPro" id="IPR037066">
    <property type="entry name" value="Plug_dom_sf"/>
</dbReference>
<dbReference type="Gene3D" id="2.170.130.10">
    <property type="entry name" value="TonB-dependent receptor, plug domain"/>
    <property type="match status" value="1"/>
</dbReference>
<evidence type="ECO:0000256" key="1">
    <source>
        <dbReference type="ARBA" id="ARBA00004442"/>
    </source>
</evidence>
<dbReference type="InterPro" id="IPR013784">
    <property type="entry name" value="Carb-bd-like_fold"/>
</dbReference>
<dbReference type="InterPro" id="IPR041700">
    <property type="entry name" value="OMP_b-brl_3"/>
</dbReference>
<dbReference type="Gene3D" id="2.60.40.1120">
    <property type="entry name" value="Carboxypeptidase-like, regulatory domain"/>
    <property type="match status" value="1"/>
</dbReference>
<evidence type="ECO:0000313" key="8">
    <source>
        <dbReference type="EMBL" id="RAK70734.1"/>
    </source>
</evidence>
<dbReference type="Pfam" id="PF14905">
    <property type="entry name" value="OMP_b-brl_3"/>
    <property type="match status" value="1"/>
</dbReference>
<protein>
    <submittedName>
        <fullName evidence="8">TonB-dependent receptor</fullName>
    </submittedName>
</protein>
<feature type="domain" description="TonB-dependent receptor plug" evidence="6">
    <location>
        <begin position="137"/>
        <end position="228"/>
    </location>
</feature>
<dbReference type="PANTHER" id="PTHR40980:SF4">
    <property type="entry name" value="TONB-DEPENDENT RECEPTOR-LIKE BETA-BARREL DOMAIN-CONTAINING PROTEIN"/>
    <property type="match status" value="1"/>
</dbReference>
<dbReference type="Pfam" id="PF07715">
    <property type="entry name" value="Plug"/>
    <property type="match status" value="1"/>
</dbReference>
<comment type="subcellular location">
    <subcellularLocation>
        <location evidence="1">Cell outer membrane</location>
    </subcellularLocation>
</comment>
<feature type="signal peptide" evidence="5">
    <location>
        <begin position="1"/>
        <end position="21"/>
    </location>
</feature>
<evidence type="ECO:0000259" key="6">
    <source>
        <dbReference type="Pfam" id="PF07715"/>
    </source>
</evidence>
<evidence type="ECO:0000256" key="5">
    <source>
        <dbReference type="SAM" id="SignalP"/>
    </source>
</evidence>
<dbReference type="GO" id="GO:0030246">
    <property type="term" value="F:carbohydrate binding"/>
    <property type="evidence" value="ECO:0007669"/>
    <property type="project" value="InterPro"/>
</dbReference>
<keyword evidence="3" id="KW-0998">Cell outer membrane</keyword>
<comment type="caution">
    <text evidence="8">The sequence shown here is derived from an EMBL/GenBank/DDBJ whole genome shotgun (WGS) entry which is preliminary data.</text>
</comment>
<evidence type="ECO:0000259" key="7">
    <source>
        <dbReference type="Pfam" id="PF14905"/>
    </source>
</evidence>
<feature type="region of interest" description="Disordered" evidence="4">
    <location>
        <begin position="803"/>
        <end position="823"/>
    </location>
</feature>
<keyword evidence="5" id="KW-0732">Signal</keyword>
<name>A0A328BY42_9BACT</name>
<dbReference type="AlphaFoldDB" id="A0A328BY42"/>
<dbReference type="SUPFAM" id="SSF49452">
    <property type="entry name" value="Starch-binding domain-like"/>
    <property type="match status" value="1"/>
</dbReference>
<evidence type="ECO:0000256" key="2">
    <source>
        <dbReference type="ARBA" id="ARBA00023136"/>
    </source>
</evidence>
<dbReference type="PANTHER" id="PTHR40980">
    <property type="entry name" value="PLUG DOMAIN-CONTAINING PROTEIN"/>
    <property type="match status" value="1"/>
</dbReference>